<organism evidence="10 11">
    <name type="scientific">Sphingomonas populi</name>
    <dbReference type="NCBI Taxonomy" id="2484750"/>
    <lineage>
        <taxon>Bacteria</taxon>
        <taxon>Pseudomonadati</taxon>
        <taxon>Pseudomonadota</taxon>
        <taxon>Alphaproteobacteria</taxon>
        <taxon>Sphingomonadales</taxon>
        <taxon>Sphingomonadaceae</taxon>
        <taxon>Sphingomonas</taxon>
    </lineage>
</organism>
<dbReference type="SUPFAM" id="SSF47203">
    <property type="entry name" value="Acyl-CoA dehydrogenase C-terminal domain-like"/>
    <property type="match status" value="1"/>
</dbReference>
<dbReference type="Pfam" id="PF00441">
    <property type="entry name" value="Acyl-CoA_dh_1"/>
    <property type="match status" value="1"/>
</dbReference>
<dbReference type="PANTHER" id="PTHR42803">
    <property type="entry name" value="ACYL-COA DEHYDROGENASE"/>
    <property type="match status" value="1"/>
</dbReference>
<dbReference type="InterPro" id="IPR009075">
    <property type="entry name" value="AcylCo_DH/oxidase_C"/>
</dbReference>
<comment type="cofactor">
    <cofactor evidence="1 5">
        <name>FAD</name>
        <dbReference type="ChEBI" id="CHEBI:57692"/>
    </cofactor>
</comment>
<dbReference type="GO" id="GO:0016627">
    <property type="term" value="F:oxidoreductase activity, acting on the CH-CH group of donors"/>
    <property type="evidence" value="ECO:0007669"/>
    <property type="project" value="InterPro"/>
</dbReference>
<evidence type="ECO:0000256" key="2">
    <source>
        <dbReference type="ARBA" id="ARBA00009347"/>
    </source>
</evidence>
<dbReference type="SUPFAM" id="SSF56645">
    <property type="entry name" value="Acyl-CoA dehydrogenase NM domain-like"/>
    <property type="match status" value="1"/>
</dbReference>
<dbReference type="RefSeq" id="WP_130156655.1">
    <property type="nucleotide sequence ID" value="NZ_SGIS01000011.1"/>
</dbReference>
<evidence type="ECO:0000259" key="6">
    <source>
        <dbReference type="Pfam" id="PF00441"/>
    </source>
</evidence>
<dbReference type="InterPro" id="IPR037069">
    <property type="entry name" value="AcylCoA_DH/ox_N_sf"/>
</dbReference>
<evidence type="ECO:0000313" key="11">
    <source>
        <dbReference type="Proteomes" id="UP000292085"/>
    </source>
</evidence>
<dbReference type="Gene3D" id="1.20.140.10">
    <property type="entry name" value="Butyryl-CoA Dehydrogenase, subunit A, domain 3"/>
    <property type="match status" value="1"/>
</dbReference>
<keyword evidence="5" id="KW-0560">Oxidoreductase</keyword>
<reference evidence="10 11" key="1">
    <citation type="submission" date="2019-02" db="EMBL/GenBank/DDBJ databases">
        <authorList>
            <person name="Li Y."/>
        </authorList>
    </citation>
    <scope>NUCLEOTIDE SEQUENCE [LARGE SCALE GENOMIC DNA]</scope>
    <source>
        <strain evidence="10 11">3-7</strain>
    </source>
</reference>
<comment type="caution">
    <text evidence="10">The sequence shown here is derived from an EMBL/GenBank/DDBJ whole genome shotgun (WGS) entry which is preliminary data.</text>
</comment>
<evidence type="ECO:0000259" key="9">
    <source>
        <dbReference type="Pfam" id="PF12806"/>
    </source>
</evidence>
<dbReference type="InterPro" id="IPR006091">
    <property type="entry name" value="Acyl-CoA_Oxase/DH_mid-dom"/>
</dbReference>
<dbReference type="InterPro" id="IPR013786">
    <property type="entry name" value="AcylCoA_DH/ox_N"/>
</dbReference>
<name>A0A4Q6XWM1_9SPHN</name>
<gene>
    <name evidence="10" type="ORF">EWE75_09065</name>
</gene>
<dbReference type="EMBL" id="SGIS01000011">
    <property type="protein sequence ID" value="RZF64760.1"/>
    <property type="molecule type" value="Genomic_DNA"/>
</dbReference>
<evidence type="ECO:0000256" key="1">
    <source>
        <dbReference type="ARBA" id="ARBA00001974"/>
    </source>
</evidence>
<evidence type="ECO:0000256" key="5">
    <source>
        <dbReference type="RuleBase" id="RU362125"/>
    </source>
</evidence>
<dbReference type="InterPro" id="IPR009100">
    <property type="entry name" value="AcylCoA_DH/oxidase_NM_dom_sf"/>
</dbReference>
<dbReference type="InterPro" id="IPR046373">
    <property type="entry name" value="Acyl-CoA_Oxase/DH_mid-dom_sf"/>
</dbReference>
<evidence type="ECO:0000259" key="8">
    <source>
        <dbReference type="Pfam" id="PF02771"/>
    </source>
</evidence>
<dbReference type="InterPro" id="IPR036250">
    <property type="entry name" value="AcylCo_DH-like_C"/>
</dbReference>
<dbReference type="Gene3D" id="2.40.110.10">
    <property type="entry name" value="Butyryl-CoA Dehydrogenase, subunit A, domain 2"/>
    <property type="match status" value="1"/>
</dbReference>
<evidence type="ECO:0000259" key="7">
    <source>
        <dbReference type="Pfam" id="PF02770"/>
    </source>
</evidence>
<dbReference type="InterPro" id="IPR052166">
    <property type="entry name" value="Diverse_Acyl-CoA_DH"/>
</dbReference>
<keyword evidence="11" id="KW-1185">Reference proteome</keyword>
<dbReference type="Pfam" id="PF02771">
    <property type="entry name" value="Acyl-CoA_dh_N"/>
    <property type="match status" value="1"/>
</dbReference>
<evidence type="ECO:0000256" key="4">
    <source>
        <dbReference type="ARBA" id="ARBA00022827"/>
    </source>
</evidence>
<keyword evidence="3 5" id="KW-0285">Flavoprotein</keyword>
<dbReference type="AlphaFoldDB" id="A0A4Q6XWM1"/>
<feature type="domain" description="Acyl-CoA dehydrogenase/oxidase C-terminal" evidence="6">
    <location>
        <begin position="283"/>
        <end position="443"/>
    </location>
</feature>
<dbReference type="InterPro" id="IPR025878">
    <property type="entry name" value="Acyl-CoA_dh-like_C_dom"/>
</dbReference>
<evidence type="ECO:0000256" key="3">
    <source>
        <dbReference type="ARBA" id="ARBA00022630"/>
    </source>
</evidence>
<proteinExistence type="inferred from homology"/>
<dbReference type="Pfam" id="PF12806">
    <property type="entry name" value="Acyl-CoA_dh_C"/>
    <property type="match status" value="1"/>
</dbReference>
<dbReference type="Gene3D" id="1.10.540.10">
    <property type="entry name" value="Acyl-CoA dehydrogenase/oxidase, N-terminal domain"/>
    <property type="match status" value="1"/>
</dbReference>
<dbReference type="GO" id="GO:0050660">
    <property type="term" value="F:flavin adenine dinucleotide binding"/>
    <property type="evidence" value="ECO:0007669"/>
    <property type="project" value="InterPro"/>
</dbReference>
<dbReference type="Proteomes" id="UP000292085">
    <property type="component" value="Unassembled WGS sequence"/>
</dbReference>
<sequence length="579" mass="61835">MSEYLIAREELEFLLWDWLDLAEDCGDAIDRESADAILDLSARLAASAFLPHYKTADRIEPYQNESGVLALPEIGAALREYAALGLFSASFPPELRGLGLPSLLANASFAQFLAANVSTAAYVMLTTANARLLAAFGNPAQIEQFALPQIEGRWFGTMCLSEPQAGSNLGDVATRAVADGEDALGERYRLTGNKMWISGGDHDLSENIVHLVLAKVAAPGAPPAEGTRGLSLFVVPKILPSGERNDVAVAGLNHKMGYRGTTNCLLNLGEGEGAIGWIVGPPGQGLPQMFKMMNEARIGVALGAAALGYRGYRHALVYARERTQGRPFGAGGGPSQAIIGHPDVRDMLLAAKCYAEGALALVLYCAKLVDRAEEDVEAEALLGLLTPIAKTWASEYGLAANDIAIQVHGGYGYTRDFDVEQLWRDNRLNTIHEGTTGIQALDLVGRKLRDGAALALLRGRIAQTAIAAAALPTLAGHALVLDAWWQRIADAVETLRDAGPGGMAANATALLRAFGHGVVGWQWLDRALLSVDAPEDAFRSGKLWACRYFFERELPKIDAWLRPIAAGSDIGAAVPAEFL</sequence>
<evidence type="ECO:0000313" key="10">
    <source>
        <dbReference type="EMBL" id="RZF64760.1"/>
    </source>
</evidence>
<keyword evidence="4 5" id="KW-0274">FAD</keyword>
<feature type="domain" description="Acetyl-CoA dehydrogenase-like C-terminal" evidence="9">
    <location>
        <begin position="461"/>
        <end position="569"/>
    </location>
</feature>
<accession>A0A4Q6XWM1</accession>
<feature type="domain" description="Acyl-CoA dehydrogenase/oxidase N-terminal" evidence="8">
    <location>
        <begin position="74"/>
        <end position="147"/>
    </location>
</feature>
<dbReference type="PANTHER" id="PTHR42803:SF3">
    <property type="entry name" value="ACYL-COA DEHYDROGENASE-RELATED"/>
    <property type="match status" value="1"/>
</dbReference>
<protein>
    <submittedName>
        <fullName evidence="10">Acyl-CoA dehydrogenase</fullName>
    </submittedName>
</protein>
<dbReference type="OrthoDB" id="9807883at2"/>
<feature type="domain" description="Acyl-CoA oxidase/dehydrogenase middle" evidence="7">
    <location>
        <begin position="158"/>
        <end position="265"/>
    </location>
</feature>
<dbReference type="Pfam" id="PF02770">
    <property type="entry name" value="Acyl-CoA_dh_M"/>
    <property type="match status" value="1"/>
</dbReference>
<comment type="similarity">
    <text evidence="2 5">Belongs to the acyl-CoA dehydrogenase family.</text>
</comment>